<evidence type="ECO:0000256" key="4">
    <source>
        <dbReference type="ARBA" id="ARBA00022771"/>
    </source>
</evidence>
<dbReference type="FunFam" id="3.30.160.60:FF:000710">
    <property type="entry name" value="Zinc finger protein 768"/>
    <property type="match status" value="1"/>
</dbReference>
<proteinExistence type="predicted"/>
<sequence>MPSNQILEILLQRADFEKSVTMNGTAISDADIMAESYADPGGGSGVTNTNDIPENGCALSVLPPGALTVSNLCENGALSSNGSPGCLMNSSGSPGSRITCRFCGKRFSQSGYVKAHERIHTGEKPFHCSVCGKQFSDPSNWKKHERVHTRQMSEATDEKSHLLKQSINNLPSLVQPRRIKAESPSNTCKICGKMFSSQSSLATHRRIHTGERPYKCLTCGKAFTQVGTLRTHERVHTGEKPYQCKICGRTFAQCGSYKMHERRHMSMTYRRCRLCQMTFGSWPELQDHVATHHANQYNPALIYSLSDGQGTDIGMPNGDYDHTGASTPPGSLIIDPDEGKPDYSSHIPLAYNSPDVSKSLAKVSLSPMSNAPSLNAFVPQSINSIAQSINSKSFTPSMDHPEDLSTHSLHSENIKKSEISEGQENIPPNQEPVDMITTVNRHRRFSSESIISSSNRETNSNQIFRYETSHYDNLVDADITATNLPHQSPENSSICSSKSPDGALLPDNIAPHEDGGQQLPSAITRLNLNSRMMPSSSSTSSSTNTRKQKHPMRRCSSTNGSDYDNAPQSSSPSPGLVVMSQKDRDADDQSMLTYLILKGKVFKCVHCHIVFDDCSTYVLHNGFHSHNGEPFRCGICHIICKDRIDFNCHLTSHIK</sequence>
<evidence type="ECO:0000256" key="1">
    <source>
        <dbReference type="ARBA" id="ARBA00004123"/>
    </source>
</evidence>
<dbReference type="EMBL" id="OX597831">
    <property type="protein sequence ID" value="CAI9736052.1"/>
    <property type="molecule type" value="Genomic_DNA"/>
</dbReference>
<keyword evidence="2" id="KW-0479">Metal-binding</keyword>
<keyword evidence="5" id="KW-0862">Zinc</keyword>
<dbReference type="AlphaFoldDB" id="A0AA36BM39"/>
<dbReference type="GO" id="GO:0043565">
    <property type="term" value="F:sequence-specific DNA binding"/>
    <property type="evidence" value="ECO:0007669"/>
    <property type="project" value="TreeGrafter"/>
</dbReference>
<dbReference type="Pfam" id="PF00096">
    <property type="entry name" value="zf-C2H2"/>
    <property type="match status" value="5"/>
</dbReference>
<dbReference type="Gene3D" id="3.30.160.60">
    <property type="entry name" value="Classic Zinc Finger"/>
    <property type="match status" value="5"/>
</dbReference>
<evidence type="ECO:0000256" key="7">
    <source>
        <dbReference type="PROSITE-ProRule" id="PRU00042"/>
    </source>
</evidence>
<dbReference type="PROSITE" id="PS50157">
    <property type="entry name" value="ZINC_FINGER_C2H2_2"/>
    <property type="match status" value="5"/>
</dbReference>
<keyword evidence="11" id="KW-1185">Reference proteome</keyword>
<keyword evidence="6" id="KW-0539">Nucleus</keyword>
<dbReference type="PROSITE" id="PS00028">
    <property type="entry name" value="ZINC_FINGER_C2H2_1"/>
    <property type="match status" value="7"/>
</dbReference>
<dbReference type="SUPFAM" id="SSF57667">
    <property type="entry name" value="beta-beta-alpha zinc fingers"/>
    <property type="match status" value="3"/>
</dbReference>
<dbReference type="FunFam" id="3.30.160.60:FF:000744">
    <property type="entry name" value="zinc finger E-box-binding homeobox 1"/>
    <property type="match status" value="1"/>
</dbReference>
<keyword evidence="4 7" id="KW-0863">Zinc-finger</keyword>
<dbReference type="PANTHER" id="PTHR24408:SF58">
    <property type="entry name" value="TRANSCRIPTION FACTOR (TFIIIA), PUTATIVE (AFU_ORTHOLOGUE AFUA_1G05150)-RELATED"/>
    <property type="match status" value="1"/>
</dbReference>
<dbReference type="InterPro" id="IPR013087">
    <property type="entry name" value="Znf_C2H2_type"/>
</dbReference>
<dbReference type="SMART" id="SM00355">
    <property type="entry name" value="ZnF_C2H2"/>
    <property type="match status" value="8"/>
</dbReference>
<evidence type="ECO:0000256" key="6">
    <source>
        <dbReference type="ARBA" id="ARBA00023242"/>
    </source>
</evidence>
<evidence type="ECO:0000256" key="2">
    <source>
        <dbReference type="ARBA" id="ARBA00022723"/>
    </source>
</evidence>
<feature type="domain" description="C2H2-type" evidence="9">
    <location>
        <begin position="214"/>
        <end position="241"/>
    </location>
</feature>
<dbReference type="Pfam" id="PF13894">
    <property type="entry name" value="zf-C2H2_4"/>
    <property type="match status" value="1"/>
</dbReference>
<evidence type="ECO:0000259" key="9">
    <source>
        <dbReference type="PROSITE" id="PS50157"/>
    </source>
</evidence>
<evidence type="ECO:0000256" key="8">
    <source>
        <dbReference type="SAM" id="MobiDB-lite"/>
    </source>
</evidence>
<organism evidence="10 11">
    <name type="scientific">Octopus vulgaris</name>
    <name type="common">Common octopus</name>
    <dbReference type="NCBI Taxonomy" id="6645"/>
    <lineage>
        <taxon>Eukaryota</taxon>
        <taxon>Metazoa</taxon>
        <taxon>Spiralia</taxon>
        <taxon>Lophotrochozoa</taxon>
        <taxon>Mollusca</taxon>
        <taxon>Cephalopoda</taxon>
        <taxon>Coleoidea</taxon>
        <taxon>Octopodiformes</taxon>
        <taxon>Octopoda</taxon>
        <taxon>Incirrata</taxon>
        <taxon>Octopodidae</taxon>
        <taxon>Octopus</taxon>
    </lineage>
</organism>
<dbReference type="Pfam" id="PF12874">
    <property type="entry name" value="zf-met"/>
    <property type="match status" value="1"/>
</dbReference>
<accession>A0AA36BM39</accession>
<dbReference type="FunFam" id="3.30.160.60:FF:000624">
    <property type="entry name" value="zinc finger protein 697"/>
    <property type="match status" value="1"/>
</dbReference>
<dbReference type="FunFam" id="3.30.160.60:FF:000110">
    <property type="entry name" value="Zinc finger protein-like"/>
    <property type="match status" value="1"/>
</dbReference>
<comment type="subcellular location">
    <subcellularLocation>
        <location evidence="1">Nucleus</location>
    </subcellularLocation>
</comment>
<feature type="compositionally biased region" description="Polar residues" evidence="8">
    <location>
        <begin position="483"/>
        <end position="499"/>
    </location>
</feature>
<evidence type="ECO:0000313" key="11">
    <source>
        <dbReference type="Proteomes" id="UP001162480"/>
    </source>
</evidence>
<feature type="domain" description="C2H2-type" evidence="9">
    <location>
        <begin position="242"/>
        <end position="264"/>
    </location>
</feature>
<dbReference type="Proteomes" id="UP001162480">
    <property type="component" value="Chromosome 18"/>
</dbReference>
<feature type="domain" description="C2H2-type" evidence="9">
    <location>
        <begin position="126"/>
        <end position="153"/>
    </location>
</feature>
<gene>
    <name evidence="10" type="ORF">OCTVUL_1B011958</name>
</gene>
<protein>
    <submittedName>
        <fullName evidence="10">Finger 629-like</fullName>
    </submittedName>
</protein>
<feature type="compositionally biased region" description="Polar residues" evidence="8">
    <location>
        <begin position="555"/>
        <end position="573"/>
    </location>
</feature>
<dbReference type="PANTHER" id="PTHR24408">
    <property type="entry name" value="ZINC FINGER PROTEIN"/>
    <property type="match status" value="1"/>
</dbReference>
<dbReference type="FunFam" id="3.30.160.60:FF:001270">
    <property type="entry name" value="zinc finger protein 583 isoform X1"/>
    <property type="match status" value="1"/>
</dbReference>
<name>A0AA36BM39_OCTVU</name>
<dbReference type="GO" id="GO:0000981">
    <property type="term" value="F:DNA-binding transcription factor activity, RNA polymerase II-specific"/>
    <property type="evidence" value="ECO:0007669"/>
    <property type="project" value="TreeGrafter"/>
</dbReference>
<evidence type="ECO:0000256" key="3">
    <source>
        <dbReference type="ARBA" id="ARBA00022737"/>
    </source>
</evidence>
<dbReference type="GO" id="GO:0005634">
    <property type="term" value="C:nucleus"/>
    <property type="evidence" value="ECO:0007669"/>
    <property type="project" value="UniProtKB-SubCell"/>
</dbReference>
<dbReference type="GO" id="GO:0008270">
    <property type="term" value="F:zinc ion binding"/>
    <property type="evidence" value="ECO:0007669"/>
    <property type="project" value="UniProtKB-KW"/>
</dbReference>
<keyword evidence="3" id="KW-0677">Repeat</keyword>
<dbReference type="InterPro" id="IPR036236">
    <property type="entry name" value="Znf_C2H2_sf"/>
</dbReference>
<feature type="region of interest" description="Disordered" evidence="8">
    <location>
        <begin position="531"/>
        <end position="583"/>
    </location>
</feature>
<evidence type="ECO:0000313" key="10">
    <source>
        <dbReference type="EMBL" id="CAI9736052.1"/>
    </source>
</evidence>
<reference evidence="10" key="1">
    <citation type="submission" date="2023-08" db="EMBL/GenBank/DDBJ databases">
        <authorList>
            <person name="Alioto T."/>
            <person name="Alioto T."/>
            <person name="Gomez Garrido J."/>
        </authorList>
    </citation>
    <scope>NUCLEOTIDE SEQUENCE</scope>
</reference>
<feature type="domain" description="C2H2-type" evidence="9">
    <location>
        <begin position="186"/>
        <end position="213"/>
    </location>
</feature>
<feature type="region of interest" description="Disordered" evidence="8">
    <location>
        <begin position="483"/>
        <end position="518"/>
    </location>
</feature>
<evidence type="ECO:0000256" key="5">
    <source>
        <dbReference type="ARBA" id="ARBA00022833"/>
    </source>
</evidence>
<feature type="domain" description="C2H2-type" evidence="9">
    <location>
        <begin position="98"/>
        <end position="125"/>
    </location>
</feature>